<reference evidence="1 2" key="1">
    <citation type="submission" date="2021-01" db="EMBL/GenBank/DDBJ databases">
        <title>Genome public.</title>
        <authorList>
            <person name="Liu C."/>
            <person name="Sun Q."/>
        </authorList>
    </citation>
    <scope>NUCLEOTIDE SEQUENCE [LARGE SCALE GENOMIC DNA]</scope>
    <source>
        <strain evidence="1 2">YIM B02515</strain>
    </source>
</reference>
<gene>
    <name evidence="1" type="ORF">JK636_03365</name>
</gene>
<dbReference type="Proteomes" id="UP000632377">
    <property type="component" value="Unassembled WGS sequence"/>
</dbReference>
<dbReference type="EMBL" id="JAESWC010000002">
    <property type="protein sequence ID" value="MBL4934795.1"/>
    <property type="molecule type" value="Genomic_DNA"/>
</dbReference>
<accession>A0ABS1T645</accession>
<protein>
    <submittedName>
        <fullName evidence="1">Uncharacterized protein</fullName>
    </submittedName>
</protein>
<evidence type="ECO:0000313" key="1">
    <source>
        <dbReference type="EMBL" id="MBL4934795.1"/>
    </source>
</evidence>
<organism evidence="1 2">
    <name type="scientific">Clostridium rhizosphaerae</name>
    <dbReference type="NCBI Taxonomy" id="2803861"/>
    <lineage>
        <taxon>Bacteria</taxon>
        <taxon>Bacillati</taxon>
        <taxon>Bacillota</taxon>
        <taxon>Clostridia</taxon>
        <taxon>Eubacteriales</taxon>
        <taxon>Clostridiaceae</taxon>
        <taxon>Clostridium</taxon>
    </lineage>
</organism>
<name>A0ABS1T645_9CLOT</name>
<evidence type="ECO:0000313" key="2">
    <source>
        <dbReference type="Proteomes" id="UP000632377"/>
    </source>
</evidence>
<keyword evidence="2" id="KW-1185">Reference proteome</keyword>
<sequence length="64" mass="7489">MVEEATYIRELLSKEELLSAFPIMKQLRTHLNEETYLSLIEDMKKEGYKMFALYAEDKVVALSS</sequence>
<comment type="caution">
    <text evidence="1">The sequence shown here is derived from an EMBL/GenBank/DDBJ whole genome shotgun (WGS) entry which is preliminary data.</text>
</comment>
<dbReference type="RefSeq" id="WP_202747440.1">
    <property type="nucleotide sequence ID" value="NZ_JAESWC010000002.1"/>
</dbReference>
<proteinExistence type="predicted"/>